<accession>A0A3D8IYS0</accession>
<dbReference type="AlphaFoldDB" id="A0A3D8IYS0"/>
<dbReference type="Proteomes" id="UP000256424">
    <property type="component" value="Unassembled WGS sequence"/>
</dbReference>
<protein>
    <submittedName>
        <fullName evidence="1">Uncharacterized protein</fullName>
    </submittedName>
</protein>
<dbReference type="EMBL" id="NXLW01000020">
    <property type="protein sequence ID" value="RDU70422.1"/>
    <property type="molecule type" value="Genomic_DNA"/>
</dbReference>
<name>A0A3D8IYS0_9HELI</name>
<gene>
    <name evidence="1" type="ORF">CQA66_08415</name>
</gene>
<sequence length="145" mass="16172">MVLNNISANALSISMLVEGFPVAAVEYFGETPLQWTDREIAERYITPDNKPVDIIKNASYICTLSLMNNSILDRLLKRVCGDEVGRKGFKYKSAPRIQMTVLNLAIPIPEVYTQGIATSVPAGSSVDNTKYQDSNYIIAFHERKL</sequence>
<reference evidence="1 2" key="1">
    <citation type="submission" date="2018-04" db="EMBL/GenBank/DDBJ databases">
        <title>Novel Campyloabacter and Helicobacter Species and Strains.</title>
        <authorList>
            <person name="Mannion A.J."/>
            <person name="Shen Z."/>
            <person name="Fox J.G."/>
        </authorList>
    </citation>
    <scope>NUCLEOTIDE SEQUENCE [LARGE SCALE GENOMIC DNA]</scope>
    <source>
        <strain evidence="1 2">MIT 97-5075</strain>
    </source>
</reference>
<comment type="caution">
    <text evidence="1">The sequence shown here is derived from an EMBL/GenBank/DDBJ whole genome shotgun (WGS) entry which is preliminary data.</text>
</comment>
<organism evidence="1 2">
    <name type="scientific">Helicobacter aurati</name>
    <dbReference type="NCBI Taxonomy" id="137778"/>
    <lineage>
        <taxon>Bacteria</taxon>
        <taxon>Pseudomonadati</taxon>
        <taxon>Campylobacterota</taxon>
        <taxon>Epsilonproteobacteria</taxon>
        <taxon>Campylobacterales</taxon>
        <taxon>Helicobacteraceae</taxon>
        <taxon>Helicobacter</taxon>
    </lineage>
</organism>
<keyword evidence="2" id="KW-1185">Reference proteome</keyword>
<evidence type="ECO:0000313" key="2">
    <source>
        <dbReference type="Proteomes" id="UP000256424"/>
    </source>
</evidence>
<proteinExistence type="predicted"/>
<evidence type="ECO:0000313" key="1">
    <source>
        <dbReference type="EMBL" id="RDU70422.1"/>
    </source>
</evidence>